<accession>A0A699R6I1</accession>
<sequence>EGGTPQHVGERHGAARIGDTVYAHGFGKAIGKGLALLVARAARHSAGARQLLLVEEHAAQRHAFIREWVVGRDNGGREAGRYRKRVGGGPEYSERRVALAAPGYSAADLGGRRAGAVVGRGCARGARRGRSGLAPAAASQSGHRACRARCGPHCASWAPGSG</sequence>
<evidence type="ECO:0000313" key="1">
    <source>
        <dbReference type="EMBL" id="GFC82889.1"/>
    </source>
</evidence>
<feature type="non-terminal residue" evidence="1">
    <location>
        <position position="1"/>
    </location>
</feature>
<comment type="caution">
    <text evidence="1">The sequence shown here is derived from an EMBL/GenBank/DDBJ whole genome shotgun (WGS) entry which is preliminary data.</text>
</comment>
<feature type="non-terminal residue" evidence="1">
    <location>
        <position position="162"/>
    </location>
</feature>
<reference evidence="1" key="1">
    <citation type="journal article" date="2019" name="Sci. Rep.">
        <title>Draft genome of Tanacetum cinerariifolium, the natural source of mosquito coil.</title>
        <authorList>
            <person name="Yamashiro T."/>
            <person name="Shiraishi A."/>
            <person name="Satake H."/>
            <person name="Nakayama K."/>
        </authorList>
    </citation>
    <scope>NUCLEOTIDE SEQUENCE</scope>
</reference>
<dbReference type="AlphaFoldDB" id="A0A699R6I1"/>
<proteinExistence type="predicted"/>
<protein>
    <submittedName>
        <fullName evidence="1">Uncharacterized protein</fullName>
    </submittedName>
</protein>
<gene>
    <name evidence="1" type="ORF">Tci_854859</name>
</gene>
<organism evidence="1">
    <name type="scientific">Tanacetum cinerariifolium</name>
    <name type="common">Dalmatian daisy</name>
    <name type="synonym">Chrysanthemum cinerariifolium</name>
    <dbReference type="NCBI Taxonomy" id="118510"/>
    <lineage>
        <taxon>Eukaryota</taxon>
        <taxon>Viridiplantae</taxon>
        <taxon>Streptophyta</taxon>
        <taxon>Embryophyta</taxon>
        <taxon>Tracheophyta</taxon>
        <taxon>Spermatophyta</taxon>
        <taxon>Magnoliopsida</taxon>
        <taxon>eudicotyledons</taxon>
        <taxon>Gunneridae</taxon>
        <taxon>Pentapetalae</taxon>
        <taxon>asterids</taxon>
        <taxon>campanulids</taxon>
        <taxon>Asterales</taxon>
        <taxon>Asteraceae</taxon>
        <taxon>Asteroideae</taxon>
        <taxon>Anthemideae</taxon>
        <taxon>Anthemidinae</taxon>
        <taxon>Tanacetum</taxon>
    </lineage>
</organism>
<dbReference type="EMBL" id="BKCJ011086766">
    <property type="protein sequence ID" value="GFC82889.1"/>
    <property type="molecule type" value="Genomic_DNA"/>
</dbReference>
<name>A0A699R6I1_TANCI</name>